<reference evidence="3 4" key="1">
    <citation type="submission" date="2023-10" db="EMBL/GenBank/DDBJ databases">
        <title>Chromosome-scale genome assembly provides insights into flower coloration mechanisms of Canna indica.</title>
        <authorList>
            <person name="Li C."/>
        </authorList>
    </citation>
    <scope>NUCLEOTIDE SEQUENCE [LARGE SCALE GENOMIC DNA]</scope>
    <source>
        <tissue evidence="3">Flower</tissue>
    </source>
</reference>
<dbReference type="Proteomes" id="UP001327560">
    <property type="component" value="Chromosome 3"/>
</dbReference>
<dbReference type="AlphaFoldDB" id="A0AAQ3Q749"/>
<sequence length="287" mass="31872">MGCFSEMNTNPGYVDEEGRLRILPYHDFSTSYHGRAFFHHSSGRLCDDHLVIDFLCESLNTRYLSLYMEPLGSDFSNGANFAIAGSKTWPSNMPFALAIQVMQFRRFKMRSLELIAQGAKVPIDTEGFQNALYANDIGQNDLSAAFYENASYAQVIERIPSVIHEIRKAIEANEAFQVLAISNAFGSPLSGCIPEGVRIISVDHPYVLAGLRNGILLRLEWPTIPTFLQTDPNIQARHSLAYTSISFQPATHVTPVCSADCPKGILFVADNRLHLLIANFAVITPVK</sequence>
<dbReference type="PANTHER" id="PTHR22835:SF275">
    <property type="entry name" value="OS01G0331100 PROTEIN"/>
    <property type="match status" value="1"/>
</dbReference>
<name>A0AAQ3Q749_9LILI</name>
<proteinExistence type="inferred from homology"/>
<evidence type="ECO:0000256" key="1">
    <source>
        <dbReference type="ARBA" id="ARBA00008668"/>
    </source>
</evidence>
<dbReference type="EMBL" id="CP136892">
    <property type="protein sequence ID" value="WOL01506.1"/>
    <property type="molecule type" value="Genomic_DNA"/>
</dbReference>
<dbReference type="PANTHER" id="PTHR22835">
    <property type="entry name" value="ZINC FINGER FYVE DOMAIN CONTAINING PROTEIN"/>
    <property type="match status" value="1"/>
</dbReference>
<dbReference type="InterPro" id="IPR001087">
    <property type="entry name" value="GDSL"/>
</dbReference>
<evidence type="ECO:0000256" key="2">
    <source>
        <dbReference type="ARBA" id="ARBA00023180"/>
    </source>
</evidence>
<comment type="similarity">
    <text evidence="1">Belongs to the 'GDSL' lipolytic enzyme family.</text>
</comment>
<dbReference type="Pfam" id="PF00657">
    <property type="entry name" value="Lipase_GDSL"/>
    <property type="match status" value="1"/>
</dbReference>
<evidence type="ECO:0000313" key="4">
    <source>
        <dbReference type="Proteomes" id="UP001327560"/>
    </source>
</evidence>
<protein>
    <submittedName>
        <fullName evidence="3">Uncharacterized protein</fullName>
    </submittedName>
</protein>
<gene>
    <name evidence="3" type="ORF">Cni_G10223</name>
</gene>
<keyword evidence="2" id="KW-0325">Glycoprotein</keyword>
<dbReference type="Gene3D" id="3.40.50.1110">
    <property type="entry name" value="SGNH hydrolase"/>
    <property type="match status" value="1"/>
</dbReference>
<keyword evidence="4" id="KW-1185">Reference proteome</keyword>
<dbReference type="GO" id="GO:0016791">
    <property type="term" value="F:phosphatase activity"/>
    <property type="evidence" value="ECO:0007669"/>
    <property type="project" value="InterPro"/>
</dbReference>
<accession>A0AAQ3Q749</accession>
<organism evidence="3 4">
    <name type="scientific">Canna indica</name>
    <name type="common">Indian-shot</name>
    <dbReference type="NCBI Taxonomy" id="4628"/>
    <lineage>
        <taxon>Eukaryota</taxon>
        <taxon>Viridiplantae</taxon>
        <taxon>Streptophyta</taxon>
        <taxon>Embryophyta</taxon>
        <taxon>Tracheophyta</taxon>
        <taxon>Spermatophyta</taxon>
        <taxon>Magnoliopsida</taxon>
        <taxon>Liliopsida</taxon>
        <taxon>Zingiberales</taxon>
        <taxon>Cannaceae</taxon>
        <taxon>Canna</taxon>
    </lineage>
</organism>
<dbReference type="InterPro" id="IPR036514">
    <property type="entry name" value="SGNH_hydro_sf"/>
</dbReference>
<evidence type="ECO:0000313" key="3">
    <source>
        <dbReference type="EMBL" id="WOL01506.1"/>
    </source>
</evidence>